<gene>
    <name evidence="2" type="ORF">GOODEAATRI_029779</name>
</gene>
<evidence type="ECO:0000313" key="3">
    <source>
        <dbReference type="Proteomes" id="UP001476798"/>
    </source>
</evidence>
<organism evidence="2 3">
    <name type="scientific">Goodea atripinnis</name>
    <dbReference type="NCBI Taxonomy" id="208336"/>
    <lineage>
        <taxon>Eukaryota</taxon>
        <taxon>Metazoa</taxon>
        <taxon>Chordata</taxon>
        <taxon>Craniata</taxon>
        <taxon>Vertebrata</taxon>
        <taxon>Euteleostomi</taxon>
        <taxon>Actinopterygii</taxon>
        <taxon>Neopterygii</taxon>
        <taxon>Teleostei</taxon>
        <taxon>Neoteleostei</taxon>
        <taxon>Acanthomorphata</taxon>
        <taxon>Ovalentaria</taxon>
        <taxon>Atherinomorphae</taxon>
        <taxon>Cyprinodontiformes</taxon>
        <taxon>Goodeidae</taxon>
        <taxon>Goodea</taxon>
    </lineage>
</organism>
<feature type="region of interest" description="Disordered" evidence="1">
    <location>
        <begin position="122"/>
        <end position="141"/>
    </location>
</feature>
<name>A0ABV0MLV4_9TELE</name>
<evidence type="ECO:0000313" key="2">
    <source>
        <dbReference type="EMBL" id="MEQ2160075.1"/>
    </source>
</evidence>
<feature type="region of interest" description="Disordered" evidence="1">
    <location>
        <begin position="58"/>
        <end position="90"/>
    </location>
</feature>
<sequence length="141" mass="16158">MLSESLSLKCKGTGRKEYKFSFGIDRGLCFDQASHSLRASEQPPWTDSSCEPRLTFLSSQVRERERANRTRTRGPNRSQESKKHLTQPVGDPFPSYVLFSGLAQHLAVLCLNFSSEFPKDRNLENPNHARKPWLPFRQGTF</sequence>
<proteinExistence type="predicted"/>
<reference evidence="2 3" key="1">
    <citation type="submission" date="2021-06" db="EMBL/GenBank/DDBJ databases">
        <authorList>
            <person name="Palmer J.M."/>
        </authorList>
    </citation>
    <scope>NUCLEOTIDE SEQUENCE [LARGE SCALE GENOMIC DNA]</scope>
    <source>
        <strain evidence="2 3">GA_2019</strain>
        <tissue evidence="2">Muscle</tissue>
    </source>
</reference>
<evidence type="ECO:0000256" key="1">
    <source>
        <dbReference type="SAM" id="MobiDB-lite"/>
    </source>
</evidence>
<accession>A0ABV0MLV4</accession>
<keyword evidence="3" id="KW-1185">Reference proteome</keyword>
<dbReference type="EMBL" id="JAHRIO010004502">
    <property type="protein sequence ID" value="MEQ2160075.1"/>
    <property type="molecule type" value="Genomic_DNA"/>
</dbReference>
<comment type="caution">
    <text evidence="2">The sequence shown here is derived from an EMBL/GenBank/DDBJ whole genome shotgun (WGS) entry which is preliminary data.</text>
</comment>
<protein>
    <submittedName>
        <fullName evidence="2">Uncharacterized protein</fullName>
    </submittedName>
</protein>
<dbReference type="Proteomes" id="UP001476798">
    <property type="component" value="Unassembled WGS sequence"/>
</dbReference>